<dbReference type="EMBL" id="GDID01000826">
    <property type="protein sequence ID" value="JAP95780.1"/>
    <property type="molecule type" value="Transcribed_RNA"/>
</dbReference>
<protein>
    <recommendedName>
        <fullName evidence="2">Elongin-C</fullName>
    </recommendedName>
</protein>
<dbReference type="Gene3D" id="3.30.710.10">
    <property type="entry name" value="Potassium Channel Kv1.1, Chain A"/>
    <property type="match status" value="1"/>
</dbReference>
<dbReference type="PANTHER" id="PTHR20648">
    <property type="entry name" value="ELONGIN-C"/>
    <property type="match status" value="1"/>
</dbReference>
<dbReference type="InterPro" id="IPR011333">
    <property type="entry name" value="SKP1/BTB/POZ_sf"/>
</dbReference>
<feature type="non-terminal residue" evidence="1">
    <location>
        <position position="1"/>
    </location>
</feature>
<dbReference type="AlphaFoldDB" id="A0A146KG81"/>
<name>A0A146KG81_9EUKA</name>
<accession>A0A146KG81</accession>
<dbReference type="InterPro" id="IPR039948">
    <property type="entry name" value="ELC1"/>
</dbReference>
<dbReference type="SUPFAM" id="SSF54695">
    <property type="entry name" value="POZ domain"/>
    <property type="match status" value="1"/>
</dbReference>
<gene>
    <name evidence="1" type="ORF">TPC1_11101</name>
</gene>
<evidence type="ECO:0008006" key="2">
    <source>
        <dbReference type="Google" id="ProtNLM"/>
    </source>
</evidence>
<proteinExistence type="predicted"/>
<organism evidence="1">
    <name type="scientific">Trepomonas sp. PC1</name>
    <dbReference type="NCBI Taxonomy" id="1076344"/>
    <lineage>
        <taxon>Eukaryota</taxon>
        <taxon>Metamonada</taxon>
        <taxon>Diplomonadida</taxon>
        <taxon>Hexamitidae</taxon>
        <taxon>Hexamitinae</taxon>
        <taxon>Trepomonas</taxon>
    </lineage>
</organism>
<reference evidence="1" key="1">
    <citation type="submission" date="2015-07" db="EMBL/GenBank/DDBJ databases">
        <title>Adaptation to a free-living lifestyle via gene acquisitions in the diplomonad Trepomonas sp. PC1.</title>
        <authorList>
            <person name="Xu F."/>
            <person name="Jerlstrom-Hultqvist J."/>
            <person name="Kolisko M."/>
            <person name="Simpson A.G.B."/>
            <person name="Roger A.J."/>
            <person name="Svard S.G."/>
            <person name="Andersson J.O."/>
        </authorList>
    </citation>
    <scope>NUCLEOTIDE SEQUENCE</scope>
    <source>
        <strain evidence="1">PC1</strain>
    </source>
</reference>
<sequence length="109" mass="12612">IALPLSEIFPFTIDVYDEEYISIESKEGVVFFVNKRAAIQSQYLKLTQQRAYKVDISTNILQIVIKYMYYKLRWSIALVQKDALEVAPFPDISPQLCLQVANAAQFFKL</sequence>
<evidence type="ECO:0000313" key="1">
    <source>
        <dbReference type="EMBL" id="JAP95780.1"/>
    </source>
</evidence>